<keyword evidence="2" id="KW-1185">Reference proteome</keyword>
<comment type="caution">
    <text evidence="1">The sequence shown here is derived from an EMBL/GenBank/DDBJ whole genome shotgun (WGS) entry which is preliminary data.</text>
</comment>
<evidence type="ECO:0000313" key="2">
    <source>
        <dbReference type="Proteomes" id="UP000324222"/>
    </source>
</evidence>
<organism evidence="1 2">
    <name type="scientific">Portunus trituberculatus</name>
    <name type="common">Swimming crab</name>
    <name type="synonym">Neptunus trituberculatus</name>
    <dbReference type="NCBI Taxonomy" id="210409"/>
    <lineage>
        <taxon>Eukaryota</taxon>
        <taxon>Metazoa</taxon>
        <taxon>Ecdysozoa</taxon>
        <taxon>Arthropoda</taxon>
        <taxon>Crustacea</taxon>
        <taxon>Multicrustacea</taxon>
        <taxon>Malacostraca</taxon>
        <taxon>Eumalacostraca</taxon>
        <taxon>Eucarida</taxon>
        <taxon>Decapoda</taxon>
        <taxon>Pleocyemata</taxon>
        <taxon>Brachyura</taxon>
        <taxon>Eubrachyura</taxon>
        <taxon>Portunoidea</taxon>
        <taxon>Portunidae</taxon>
        <taxon>Portuninae</taxon>
        <taxon>Portunus</taxon>
    </lineage>
</organism>
<reference evidence="1 2" key="1">
    <citation type="submission" date="2019-05" db="EMBL/GenBank/DDBJ databases">
        <title>Another draft genome of Portunus trituberculatus and its Hox gene families provides insights of decapod evolution.</title>
        <authorList>
            <person name="Jeong J.-H."/>
            <person name="Song I."/>
            <person name="Kim S."/>
            <person name="Choi T."/>
            <person name="Kim D."/>
            <person name="Ryu S."/>
            <person name="Kim W."/>
        </authorList>
    </citation>
    <scope>NUCLEOTIDE SEQUENCE [LARGE SCALE GENOMIC DNA]</scope>
    <source>
        <tissue evidence="1">Muscle</tissue>
    </source>
</reference>
<sequence length="108" mass="12338">MDVTISIHNKCHPYLLPRCHYRLRGCHMPMGFLRADIIWFQWESALPVAWVPTMTWPTASAWRPSLLCSATVTRSWMFCKGEAGQLTLHSTRQGSPSLMSVQHRKGIA</sequence>
<gene>
    <name evidence="1" type="ORF">E2C01_097255</name>
</gene>
<evidence type="ECO:0000313" key="1">
    <source>
        <dbReference type="EMBL" id="MPD01714.1"/>
    </source>
</evidence>
<protein>
    <submittedName>
        <fullName evidence="1">Uncharacterized protein</fullName>
    </submittedName>
</protein>
<dbReference type="AlphaFoldDB" id="A0A5B7K581"/>
<name>A0A5B7K581_PORTR</name>
<dbReference type="EMBL" id="VSRR010128275">
    <property type="protein sequence ID" value="MPD01714.1"/>
    <property type="molecule type" value="Genomic_DNA"/>
</dbReference>
<accession>A0A5B7K581</accession>
<dbReference type="Proteomes" id="UP000324222">
    <property type="component" value="Unassembled WGS sequence"/>
</dbReference>
<proteinExistence type="predicted"/>